<organism evidence="2 3">
    <name type="scientific">Bacteroides thetaiotaomicron</name>
    <dbReference type="NCBI Taxonomy" id="818"/>
    <lineage>
        <taxon>Bacteria</taxon>
        <taxon>Pseudomonadati</taxon>
        <taxon>Bacteroidota</taxon>
        <taxon>Bacteroidia</taxon>
        <taxon>Bacteroidales</taxon>
        <taxon>Bacteroidaceae</taxon>
        <taxon>Bacteroides</taxon>
    </lineage>
</organism>
<dbReference type="Gene3D" id="2.10.10.20">
    <property type="entry name" value="Carbohydrate-binding module superfamily 5/12"/>
    <property type="match status" value="2"/>
</dbReference>
<protein>
    <submittedName>
        <fullName evidence="2">Collagen triple helix repeat (20 copies)</fullName>
    </submittedName>
</protein>
<dbReference type="GO" id="GO:0030020">
    <property type="term" value="F:extracellular matrix structural constituent conferring tensile strength"/>
    <property type="evidence" value="ECO:0007669"/>
    <property type="project" value="TreeGrafter"/>
</dbReference>
<evidence type="ECO:0000313" key="3">
    <source>
        <dbReference type="Proteomes" id="UP000095541"/>
    </source>
</evidence>
<sequence length="917" mass="99416">MVKINGSSFPHQYRRTNSFPIDSTETWTTIEDATAYARNTDTEPYLPYSGQVISIEGEQSIYVLVEDETISKEDGREHFKLHKISTEEIADGKYLSKIVEDTAEKLIHFKGGIDVIGVLAAAIAKFSGDISSTNYVSKLLGWIIKASGDAEFKSLRVNEFLEADELRYNRVSVISGEEWNAPGGGIIESVNTLSQTITLKLEPGELASLAVDDICKGIFNNQTGFQTAYFRITEKLSNSTFKYVLRSGASRHPAKLMHFVAYGNFTNADRQRSSYSTQSYSRYLVGVSDWEIKVGMIAMQLGDLSNLKLFGLDMTGHSAYLRNIYMSGTIKQLSQDGVTEVPVTAFKGEWKSGTYFYYDEVTHNGSTYICIEDKTNQEPSETATDWLKHVSKGDKGDKGDKGATGATGPKGETGPTGSQGIPGTSQFFHVKYSANSNGNPMSDTPNTYIGTAVTTSSTAPTGYTSYKWVQLKGSQGPKGDQGIKGPTGADGKTTYLHIKYSDNGTTFTANNGETPGAYIGQYTDFTATDSTTFSAYTWTKVKGDKGDKGDKGEQGTQGATGLPGALIRPRGEWKASTAYVNDSQYRDTVIYNGNTYSCKTSHTSSSSFDSTKWTLFNEFINVATQLLVAQNATIDVLGTSGLFIGNLVKTQGWLMKGGSIKHNVTGLELTADGKLSIGNGKLILSANNTIIRGASGGDIAIFKEVNGIPMIDAKNINTANLVVTAGAKIGEWNVAKTGLQITGQSNANILLNMSGTKFLRINESPNEALLAIRNDSGNALRLYTGLSNSIALNISAQGSGKAISSAGGHVFMQRSGDVWNAPGVLWAARVNSAGNIEASWGNGCTIWGVRRNNRGEYVVDHNLGATDYMVFASCVSDWCFAIIPERYNNYFIIRTIHANNFMTDSVFNVMIVGRNKF</sequence>
<accession>A0A174UP83</accession>
<name>A0A174UP83_BACT4</name>
<feature type="compositionally biased region" description="Low complexity" evidence="1">
    <location>
        <begin position="403"/>
        <end position="416"/>
    </location>
</feature>
<dbReference type="GO" id="GO:0030198">
    <property type="term" value="P:extracellular matrix organization"/>
    <property type="evidence" value="ECO:0007669"/>
    <property type="project" value="TreeGrafter"/>
</dbReference>
<feature type="compositionally biased region" description="Basic and acidic residues" evidence="1">
    <location>
        <begin position="544"/>
        <end position="553"/>
    </location>
</feature>
<feature type="region of interest" description="Disordered" evidence="1">
    <location>
        <begin position="544"/>
        <end position="565"/>
    </location>
</feature>
<evidence type="ECO:0000313" key="2">
    <source>
        <dbReference type="EMBL" id="CUQ24284.1"/>
    </source>
</evidence>
<dbReference type="GO" id="GO:0031012">
    <property type="term" value="C:extracellular matrix"/>
    <property type="evidence" value="ECO:0007669"/>
    <property type="project" value="TreeGrafter"/>
</dbReference>
<dbReference type="Gene3D" id="1.20.5.320">
    <property type="entry name" value="6-Phosphogluconate Dehydrogenase, domain 3"/>
    <property type="match status" value="1"/>
</dbReference>
<evidence type="ECO:0000256" key="1">
    <source>
        <dbReference type="SAM" id="MobiDB-lite"/>
    </source>
</evidence>
<dbReference type="PANTHER" id="PTHR24023">
    <property type="entry name" value="COLLAGEN ALPHA"/>
    <property type="match status" value="1"/>
</dbReference>
<gene>
    <name evidence="2" type="ORF">ERS852557_03145</name>
</gene>
<feature type="compositionally biased region" description="Basic and acidic residues" evidence="1">
    <location>
        <begin position="389"/>
        <end position="401"/>
    </location>
</feature>
<feature type="region of interest" description="Disordered" evidence="1">
    <location>
        <begin position="389"/>
        <end position="425"/>
    </location>
</feature>
<dbReference type="Proteomes" id="UP000095541">
    <property type="component" value="Unassembled WGS sequence"/>
</dbReference>
<keyword evidence="2" id="KW-0176">Collagen</keyword>
<proteinExistence type="predicted"/>
<dbReference type="RefSeq" id="WP_055219979.1">
    <property type="nucleotide sequence ID" value="NZ_CZBI01000004.1"/>
</dbReference>
<dbReference type="AlphaFoldDB" id="A0A174UP83"/>
<dbReference type="InterPro" id="IPR050149">
    <property type="entry name" value="Collagen_superfamily"/>
</dbReference>
<dbReference type="GO" id="GO:0005615">
    <property type="term" value="C:extracellular space"/>
    <property type="evidence" value="ECO:0007669"/>
    <property type="project" value="TreeGrafter"/>
</dbReference>
<reference evidence="2 3" key="1">
    <citation type="submission" date="2015-09" db="EMBL/GenBank/DDBJ databases">
        <authorList>
            <consortium name="Pathogen Informatics"/>
        </authorList>
    </citation>
    <scope>NUCLEOTIDE SEQUENCE [LARGE SCALE GENOMIC DNA]</scope>
    <source>
        <strain evidence="2 3">2789STDY5834945</strain>
    </source>
</reference>
<dbReference type="EMBL" id="CZBI01000004">
    <property type="protein sequence ID" value="CUQ24284.1"/>
    <property type="molecule type" value="Genomic_DNA"/>
</dbReference>
<dbReference type="PANTHER" id="PTHR24023:SF1082">
    <property type="entry name" value="COLLAGEN TRIPLE HELIX REPEAT"/>
    <property type="match status" value="1"/>
</dbReference>